<dbReference type="Pfam" id="PF02114">
    <property type="entry name" value="Phosducin"/>
    <property type="match status" value="1"/>
</dbReference>
<dbReference type="GO" id="GO:0005737">
    <property type="term" value="C:cytoplasm"/>
    <property type="evidence" value="ECO:0007669"/>
    <property type="project" value="TreeGrafter"/>
</dbReference>
<reference evidence="4" key="1">
    <citation type="journal article" date="2020" name="Stud. Mycol.">
        <title>101 Dothideomycetes genomes: a test case for predicting lifestyles and emergence of pathogens.</title>
        <authorList>
            <person name="Haridas S."/>
            <person name="Albert R."/>
            <person name="Binder M."/>
            <person name="Bloem J."/>
            <person name="Labutti K."/>
            <person name="Salamov A."/>
            <person name="Andreopoulos B."/>
            <person name="Baker S."/>
            <person name="Barry K."/>
            <person name="Bills G."/>
            <person name="Bluhm B."/>
            <person name="Cannon C."/>
            <person name="Castanera R."/>
            <person name="Culley D."/>
            <person name="Daum C."/>
            <person name="Ezra D."/>
            <person name="Gonzalez J."/>
            <person name="Henrissat B."/>
            <person name="Kuo A."/>
            <person name="Liang C."/>
            <person name="Lipzen A."/>
            <person name="Lutzoni F."/>
            <person name="Magnuson J."/>
            <person name="Mondo S."/>
            <person name="Nolan M."/>
            <person name="Ohm R."/>
            <person name="Pangilinan J."/>
            <person name="Park H.-J."/>
            <person name="Ramirez L."/>
            <person name="Alfaro M."/>
            <person name="Sun H."/>
            <person name="Tritt A."/>
            <person name="Yoshinaga Y."/>
            <person name="Zwiers L.-H."/>
            <person name="Turgeon B."/>
            <person name="Goodwin S."/>
            <person name="Spatafora J."/>
            <person name="Crous P."/>
            <person name="Grigoriev I."/>
        </authorList>
    </citation>
    <scope>NUCLEOTIDE SEQUENCE</scope>
    <source>
        <strain evidence="4">CBS 123094</strain>
    </source>
</reference>
<dbReference type="CDD" id="cd02988">
    <property type="entry name" value="Phd_like_VIAF"/>
    <property type="match status" value="1"/>
</dbReference>
<evidence type="ECO:0000259" key="3">
    <source>
        <dbReference type="Pfam" id="PF02114"/>
    </source>
</evidence>
<evidence type="ECO:0000313" key="5">
    <source>
        <dbReference type="Proteomes" id="UP000799779"/>
    </source>
</evidence>
<dbReference type="PANTHER" id="PTHR45809:SF3">
    <property type="entry name" value="VIRAL IAP-ASSOCIATED FACTOR HOMOLOG"/>
    <property type="match status" value="1"/>
</dbReference>
<dbReference type="AlphaFoldDB" id="A0A6A5WKV7"/>
<evidence type="ECO:0000256" key="1">
    <source>
        <dbReference type="ARBA" id="ARBA00009686"/>
    </source>
</evidence>
<dbReference type="InterPro" id="IPR051498">
    <property type="entry name" value="Phosducin-like_chap/apop_reg"/>
</dbReference>
<sequence length="253" mass="28666">MQSGQMPEGMVNAPVDDPNADTEWNDILRKHGIIPEKPPSPTPMIEEALQEARRLAHENRLEGKDLDELAELEDDEEDEFLEQYRKKRLGELATINTASVFNQVYHLQKPDYSKDVTEASNKAYVMVLLTSSHGTNVESRVLIEIWRELAQKFGDVKFCQIRADLCIEGYPDKNTPTILVYKDGDIKKQSVTLRDLQGTRTSAIDLERVLVDVGAVRLGDQRLRRKDEEGEASAGKIRRGNAPSKDDDDSDWD</sequence>
<evidence type="ECO:0000313" key="4">
    <source>
        <dbReference type="EMBL" id="KAF2000781.1"/>
    </source>
</evidence>
<dbReference type="InterPro" id="IPR036249">
    <property type="entry name" value="Thioredoxin-like_sf"/>
</dbReference>
<dbReference type="EMBL" id="ML977587">
    <property type="protein sequence ID" value="KAF2000781.1"/>
    <property type="molecule type" value="Genomic_DNA"/>
</dbReference>
<keyword evidence="5" id="KW-1185">Reference proteome</keyword>
<dbReference type="PANTHER" id="PTHR45809">
    <property type="entry name" value="VIRAL IAP-ASSOCIATED FACTOR HOMOLOG"/>
    <property type="match status" value="1"/>
</dbReference>
<proteinExistence type="inferred from homology"/>
<organism evidence="4 5">
    <name type="scientific">Amniculicola lignicola CBS 123094</name>
    <dbReference type="NCBI Taxonomy" id="1392246"/>
    <lineage>
        <taxon>Eukaryota</taxon>
        <taxon>Fungi</taxon>
        <taxon>Dikarya</taxon>
        <taxon>Ascomycota</taxon>
        <taxon>Pezizomycotina</taxon>
        <taxon>Dothideomycetes</taxon>
        <taxon>Pleosporomycetidae</taxon>
        <taxon>Pleosporales</taxon>
        <taxon>Amniculicolaceae</taxon>
        <taxon>Amniculicola</taxon>
    </lineage>
</organism>
<gene>
    <name evidence="4" type="ORF">P154DRAFT_522371</name>
</gene>
<dbReference type="Gene3D" id="3.40.30.10">
    <property type="entry name" value="Glutaredoxin"/>
    <property type="match status" value="1"/>
</dbReference>
<dbReference type="SUPFAM" id="SSF52833">
    <property type="entry name" value="Thioredoxin-like"/>
    <property type="match status" value="1"/>
</dbReference>
<accession>A0A6A5WKV7</accession>
<feature type="region of interest" description="Disordered" evidence="2">
    <location>
        <begin position="224"/>
        <end position="253"/>
    </location>
</feature>
<dbReference type="InterPro" id="IPR024253">
    <property type="entry name" value="Phosducin_thioredoxin-like_dom"/>
</dbReference>
<feature type="domain" description="Phosducin" evidence="3">
    <location>
        <begin position="60"/>
        <end position="214"/>
    </location>
</feature>
<protein>
    <submittedName>
        <fullName evidence="4">Phosducin family protein</fullName>
    </submittedName>
</protein>
<feature type="region of interest" description="Disordered" evidence="2">
    <location>
        <begin position="1"/>
        <end position="23"/>
    </location>
</feature>
<name>A0A6A5WKV7_9PLEO</name>
<comment type="similarity">
    <text evidence="1">Belongs to the phosducin family.</text>
</comment>
<dbReference type="Proteomes" id="UP000799779">
    <property type="component" value="Unassembled WGS sequence"/>
</dbReference>
<dbReference type="GO" id="GO:0006457">
    <property type="term" value="P:protein folding"/>
    <property type="evidence" value="ECO:0007669"/>
    <property type="project" value="TreeGrafter"/>
</dbReference>
<dbReference type="OrthoDB" id="45518at2759"/>
<evidence type="ECO:0000256" key="2">
    <source>
        <dbReference type="SAM" id="MobiDB-lite"/>
    </source>
</evidence>